<organism evidence="2 3">
    <name type="scientific">Caerostris darwini</name>
    <dbReference type="NCBI Taxonomy" id="1538125"/>
    <lineage>
        <taxon>Eukaryota</taxon>
        <taxon>Metazoa</taxon>
        <taxon>Ecdysozoa</taxon>
        <taxon>Arthropoda</taxon>
        <taxon>Chelicerata</taxon>
        <taxon>Arachnida</taxon>
        <taxon>Araneae</taxon>
        <taxon>Araneomorphae</taxon>
        <taxon>Entelegynae</taxon>
        <taxon>Araneoidea</taxon>
        <taxon>Araneidae</taxon>
        <taxon>Caerostris</taxon>
    </lineage>
</organism>
<dbReference type="AlphaFoldDB" id="A0AAV4X3M6"/>
<evidence type="ECO:0000256" key="1">
    <source>
        <dbReference type="SAM" id="MobiDB-lite"/>
    </source>
</evidence>
<evidence type="ECO:0000313" key="2">
    <source>
        <dbReference type="EMBL" id="GIY88775.1"/>
    </source>
</evidence>
<reference evidence="2 3" key="1">
    <citation type="submission" date="2021-06" db="EMBL/GenBank/DDBJ databases">
        <title>Caerostris darwini draft genome.</title>
        <authorList>
            <person name="Kono N."/>
            <person name="Arakawa K."/>
        </authorList>
    </citation>
    <scope>NUCLEOTIDE SEQUENCE [LARGE SCALE GENOMIC DNA]</scope>
</reference>
<name>A0AAV4X3M6_9ARAC</name>
<sequence length="85" mass="9319">MSPIRIHKVSPLLNLKRVQSTGCLNQVVFSKSQSGCTIETKSSRSQTRKSVARTDVKTSQNGTRLLTAKICTSLFAIHSENKTSP</sequence>
<feature type="region of interest" description="Disordered" evidence="1">
    <location>
        <begin position="39"/>
        <end position="58"/>
    </location>
</feature>
<dbReference type="Proteomes" id="UP001054837">
    <property type="component" value="Unassembled WGS sequence"/>
</dbReference>
<dbReference type="EMBL" id="BPLQ01015526">
    <property type="protein sequence ID" value="GIY88775.1"/>
    <property type="molecule type" value="Genomic_DNA"/>
</dbReference>
<comment type="caution">
    <text evidence="2">The sequence shown here is derived from an EMBL/GenBank/DDBJ whole genome shotgun (WGS) entry which is preliminary data.</text>
</comment>
<gene>
    <name evidence="2" type="ORF">CDAR_438601</name>
</gene>
<keyword evidence="3" id="KW-1185">Reference proteome</keyword>
<accession>A0AAV4X3M6</accession>
<evidence type="ECO:0000313" key="3">
    <source>
        <dbReference type="Proteomes" id="UP001054837"/>
    </source>
</evidence>
<protein>
    <submittedName>
        <fullName evidence="2">Uncharacterized protein</fullName>
    </submittedName>
</protein>
<proteinExistence type="predicted"/>